<dbReference type="InterPro" id="IPR051150">
    <property type="entry name" value="SWT21/TCAB1_mRNA_Telomere"/>
</dbReference>
<accession>A0ABM4B6L0</accession>
<feature type="compositionally biased region" description="Basic residues" evidence="3">
    <location>
        <begin position="443"/>
        <end position="453"/>
    </location>
</feature>
<dbReference type="SMART" id="SM00320">
    <property type="entry name" value="WD40"/>
    <property type="match status" value="6"/>
</dbReference>
<evidence type="ECO:0000256" key="2">
    <source>
        <dbReference type="ARBA" id="ARBA00041558"/>
    </source>
</evidence>
<sequence>MCFPNQLIMSSMPGINMESMTADQKVFDESVSDNTFQFSVYNSVSLIDESTGEILHFPDGIPLENVLNCKIPVQSRTKRKQILKKKKNLNELSVSSRSKTDILKQTDNISDFYNNNSSTSYASSNTLKGFNNIKRASTSKDFTTDIFNTSVTTPPNKWQTDVPSAKKSTSRSFLLTDSDLLPKQIVQNWMKKKKSGKEQSQHIMCFPNQQLMSGMPSIDMVPMVPDQMVFDESSSDSDFQFSVYKSVSLIDESTGEIIHFPDGISQEIFSNISDLYKKKPSTNNTFCNRLKKKYFKFDIDRCRKKSLIDQKNATLTNPPDIWQTDVKGAQKSTLRSSLFTESDLRLEHAVPHCIKKKKICKEQSQIMCFPNQQELQSMPEIDIKPMIADQKVFDESVSDNTFQFSVYNSVSLIDQSTGEIVHFPNGIPKEIILNCNLPVQPRTKRKQTLKNKKNSNELNVSSQPKTSTLKQTANKSDLYDNKSSTSFTSFNTLKNFNNKNRASISKDFSSDIPAVTTPPDRWQTDVPCFQKSTPRSIFLTENNTLPGYAVPHCQKKKRSGKKQSQHSMCFTNQLLTPSSPGIDNVSMIPVQEVFDQSISDNTSQFSVYNSVSLIDESTGEIIHCPDGITQEIFLNHNLPVQSRMKRKQTLKHNKSLNNISFQSKTAILNQTGNISDFIKVESPTSDTSCNTLTSKNFNLEIVVLSDDSDTIELISDEDSESLNSLKNNEVLITQNADHFKSFSHKTSFKKCIVFEAQQEILFKKQKFNSEINPDVSKLIHSKLDGLENYTGISDFKSFELPESTLGGRMLCDGNTNQCGVSNVDGQNIIQNTSNRNMEYFDNKENFNDSLDTCESPSHLGFQNNILNISNEFLETLPETVNSNSTKHLLSNSNLDFVSSLNFTNDHNTLSKSSSYDYKTNQETILNNDKNFNSDNDRIKTEVDISTSYCDNQLSSEDVTKGDMLPDVIDTTTNILNIKHEDHFLKDQVSNNQYQLFGDNMVEFSGDKMASLHGSLNVDNKNILVNYSLQNINKSSHSNDEQSTPTVVEQSIVKSSCQFSTNNSLDIFSSDSINYDQSVTKSRFILTNNNKKKNFKNIKTTTGKKKQVLLRNTAIFLNKFDSAKSKENAEEVSKVTTEINKLTNKECKNELIDECSQYNEPIAQEYLYKNEVISKICLQYNEPKTKELTQINEPINKEYTQNIVDIVFLESKPESSILVNTASNFSYKSSYENFISYNFKKELTQVACSKNEFGSSQDNFLRGSSWSPDGQLILTNSNDNLLRVFKLPDDIMEHNLNHIDMKPIVRIIGGETVYSTDWYPFMNFANPHSCLFLGSSRDHPVHLWDAVTGEVRCSYRAFDQMDELTSALSVSFNADGSKIYAGFNNKIRIFESSRPGRDCIEMSTVGKKGSRKKTCMQHGIISCISFPKQYNGCYALGSFSKTVGLYDCNTDENICVMHGHKGGITQVQFTNDGCYLFSGGRKDNELFCWDMRNTVEPVFKLSREVNTNQRIQFDIDRSDSYVFTGNTTHSIGFYNLHRIFENLKDDECYFKPTRMFQAHEDAVNSVSLHPSLPLLVSTSGQRHFFVDDSSDSDSSGDKPTARKIDNSMRIWII</sequence>
<dbReference type="Gene3D" id="2.130.10.10">
    <property type="entry name" value="YVTN repeat-like/Quinoprotein amine dehydrogenase"/>
    <property type="match status" value="2"/>
</dbReference>
<proteinExistence type="inferred from homology"/>
<dbReference type="InterPro" id="IPR015943">
    <property type="entry name" value="WD40/YVTN_repeat-like_dom_sf"/>
</dbReference>
<comment type="similarity">
    <text evidence="1">Belongs to the TCAB1 family.</text>
</comment>
<dbReference type="InterPro" id="IPR036322">
    <property type="entry name" value="WD40_repeat_dom_sf"/>
</dbReference>
<reference evidence="5" key="2">
    <citation type="submission" date="2025-08" db="UniProtKB">
        <authorList>
            <consortium name="RefSeq"/>
        </authorList>
    </citation>
    <scope>IDENTIFICATION</scope>
</reference>
<dbReference type="Proteomes" id="UP001652625">
    <property type="component" value="Chromosome 01"/>
</dbReference>
<dbReference type="InterPro" id="IPR001680">
    <property type="entry name" value="WD40_rpt"/>
</dbReference>
<feature type="compositionally biased region" description="Polar residues" evidence="3">
    <location>
        <begin position="456"/>
        <end position="475"/>
    </location>
</feature>
<dbReference type="PANTHER" id="PTHR13211">
    <property type="entry name" value="TELOMERASE CAJAL BODY PROTEIN 1"/>
    <property type="match status" value="1"/>
</dbReference>
<feature type="region of interest" description="Disordered" evidence="3">
    <location>
        <begin position="443"/>
        <end position="478"/>
    </location>
</feature>
<dbReference type="GeneID" id="100205627"/>
<reference evidence="4" key="1">
    <citation type="submission" date="2025-05" db="UniProtKB">
        <authorList>
            <consortium name="RefSeq"/>
        </authorList>
    </citation>
    <scope>NUCLEOTIDE SEQUENCE [LARGE SCALE GENOMIC DNA]</scope>
</reference>
<evidence type="ECO:0000256" key="3">
    <source>
        <dbReference type="SAM" id="MobiDB-lite"/>
    </source>
</evidence>
<dbReference type="RefSeq" id="XP_065644496.1">
    <property type="nucleotide sequence ID" value="XM_065788424.1"/>
</dbReference>
<dbReference type="PANTHER" id="PTHR13211:SF0">
    <property type="entry name" value="TELOMERASE CAJAL BODY PROTEIN 1"/>
    <property type="match status" value="1"/>
</dbReference>
<keyword evidence="4" id="KW-1185">Reference proteome</keyword>
<protein>
    <recommendedName>
        <fullName evidence="2">WD repeat-containing protein 79</fullName>
    </recommendedName>
</protein>
<organism evidence="4 5">
    <name type="scientific">Hydra vulgaris</name>
    <name type="common">Hydra</name>
    <name type="synonym">Hydra attenuata</name>
    <dbReference type="NCBI Taxonomy" id="6087"/>
    <lineage>
        <taxon>Eukaryota</taxon>
        <taxon>Metazoa</taxon>
        <taxon>Cnidaria</taxon>
        <taxon>Hydrozoa</taxon>
        <taxon>Hydroidolina</taxon>
        <taxon>Anthoathecata</taxon>
        <taxon>Aplanulata</taxon>
        <taxon>Hydridae</taxon>
        <taxon>Hydra</taxon>
    </lineage>
</organism>
<name>A0ABM4B6L0_HYDVU</name>
<evidence type="ECO:0000313" key="4">
    <source>
        <dbReference type="Proteomes" id="UP001652625"/>
    </source>
</evidence>
<evidence type="ECO:0000313" key="5">
    <source>
        <dbReference type="RefSeq" id="XP_065644496.1"/>
    </source>
</evidence>
<dbReference type="Pfam" id="PF00400">
    <property type="entry name" value="WD40"/>
    <property type="match status" value="2"/>
</dbReference>
<evidence type="ECO:0000256" key="1">
    <source>
        <dbReference type="ARBA" id="ARBA00038279"/>
    </source>
</evidence>
<gene>
    <name evidence="5" type="primary">LOC100205627</name>
</gene>
<dbReference type="SUPFAM" id="SSF50978">
    <property type="entry name" value="WD40 repeat-like"/>
    <property type="match status" value="1"/>
</dbReference>